<dbReference type="Proteomes" id="UP000310158">
    <property type="component" value="Unassembled WGS sequence"/>
</dbReference>
<proteinExistence type="predicted"/>
<comment type="caution">
    <text evidence="2">The sequence shown here is derived from an EMBL/GenBank/DDBJ whole genome shotgun (WGS) entry which is preliminary data.</text>
</comment>
<protein>
    <submittedName>
        <fullName evidence="2">Uncharacterized protein</fullName>
    </submittedName>
</protein>
<accession>A0A4S4LIR9</accession>
<keyword evidence="3" id="KW-1185">Reference proteome</keyword>
<dbReference type="AlphaFoldDB" id="A0A4S4LIR9"/>
<gene>
    <name evidence="2" type="ORF">EW146_g7958</name>
</gene>
<feature type="region of interest" description="Disordered" evidence="1">
    <location>
        <begin position="260"/>
        <end position="292"/>
    </location>
</feature>
<sequence>MRETNNDPTAFAKGGVGAAPRYNCEKPRAGEHQSFEHANYLASGHIQVGSVDRLDLHPKYLHVMNTPVPPPLRPPSLVHDAEGFIIHVENYSYMARNPHPSDDEDDEMVVIDDQMVVINSEDERMASEIDDALAAATIDRVGSPSRIQTSQPYPGSTTFLGVSEGECTDFTHATAPPDLRHPHPRTAAVQPPSTLGGSLGLVGWSGDPPPTDIDGLADEAVSPPPDGAPRIPNYMQLLKQSVAEAVIESMSTYFKEHRTNIGGGYQADSEEDNEGKISERKPSRRKGPRGLQKTTLDDAFRVYLRAKGILPKPGQLPPPMADQSTVDVFEVENGPPPDISVPLLNWEAPLMSPWNSEVIFLLAHEFLGQVKEGDHLPVIYDSETMTVRAFSTLCWKKLARTRSDYRLRVSASQSAEAQTLIESRQERLQAQLRKCARRSGGMSDDETESEEIGRQRRAKWVQRVALNWLSISISLLWGAVETYNDAKWTWPLKRGNKPYDHIFDALVADGAREAVHGLPFNFYNTIWWRSLSEWEKHLMDPQPAVEILSLKKWVSKMNKV</sequence>
<dbReference type="EMBL" id="SGPL01000501">
    <property type="protein sequence ID" value="THH11685.1"/>
    <property type="molecule type" value="Genomic_DNA"/>
</dbReference>
<name>A0A4S4LIR9_9AGAM</name>
<dbReference type="OrthoDB" id="3224221at2759"/>
<evidence type="ECO:0000313" key="2">
    <source>
        <dbReference type="EMBL" id="THH11685.1"/>
    </source>
</evidence>
<organism evidence="2 3">
    <name type="scientific">Bondarzewia mesenterica</name>
    <dbReference type="NCBI Taxonomy" id="1095465"/>
    <lineage>
        <taxon>Eukaryota</taxon>
        <taxon>Fungi</taxon>
        <taxon>Dikarya</taxon>
        <taxon>Basidiomycota</taxon>
        <taxon>Agaricomycotina</taxon>
        <taxon>Agaricomycetes</taxon>
        <taxon>Russulales</taxon>
        <taxon>Bondarzewiaceae</taxon>
        <taxon>Bondarzewia</taxon>
    </lineage>
</organism>
<evidence type="ECO:0000313" key="3">
    <source>
        <dbReference type="Proteomes" id="UP000310158"/>
    </source>
</evidence>
<reference evidence="2 3" key="1">
    <citation type="submission" date="2019-02" db="EMBL/GenBank/DDBJ databases">
        <title>Genome sequencing of the rare red list fungi Bondarzewia mesenterica.</title>
        <authorList>
            <person name="Buettner E."/>
            <person name="Kellner H."/>
        </authorList>
    </citation>
    <scope>NUCLEOTIDE SEQUENCE [LARGE SCALE GENOMIC DNA]</scope>
    <source>
        <strain evidence="2 3">DSM 108281</strain>
    </source>
</reference>
<evidence type="ECO:0000256" key="1">
    <source>
        <dbReference type="SAM" id="MobiDB-lite"/>
    </source>
</evidence>